<name>A0A6M8B6J4_9CYAN</name>
<feature type="coiled-coil region" evidence="3">
    <location>
        <begin position="360"/>
        <end position="387"/>
    </location>
</feature>
<evidence type="ECO:0000256" key="2">
    <source>
        <dbReference type="ARBA" id="ARBA00022840"/>
    </source>
</evidence>
<dbReference type="Gene3D" id="3.40.50.300">
    <property type="entry name" value="P-loop containing nucleotide triphosphate hydrolases"/>
    <property type="match status" value="1"/>
</dbReference>
<reference evidence="6 7" key="1">
    <citation type="submission" date="2020-05" db="EMBL/GenBank/DDBJ databases">
        <title>Complete genome sequence of of a novel Thermoleptolyngbya strain isolated from hot springs of Ganzi, Sichuan China.</title>
        <authorList>
            <person name="Tang J."/>
            <person name="Daroch M."/>
            <person name="Li L."/>
            <person name="Waleron K."/>
            <person name="Waleron M."/>
            <person name="Waleron M."/>
        </authorList>
    </citation>
    <scope>NUCLEOTIDE SEQUENCE [LARGE SCALE GENOMIC DNA]</scope>
    <source>
        <strain evidence="6 7">PKUAC-SCTA183</strain>
    </source>
</reference>
<dbReference type="PANTHER" id="PTHR32309:SF13">
    <property type="entry name" value="FERRIC ENTEROBACTIN TRANSPORT PROTEIN FEPE"/>
    <property type="match status" value="1"/>
</dbReference>
<evidence type="ECO:0000259" key="5">
    <source>
        <dbReference type="Pfam" id="PF01656"/>
    </source>
</evidence>
<dbReference type="SUPFAM" id="SSF52540">
    <property type="entry name" value="P-loop containing nucleoside triphosphate hydrolases"/>
    <property type="match status" value="1"/>
</dbReference>
<keyword evidence="4" id="KW-1133">Transmembrane helix</keyword>
<gene>
    <name evidence="6" type="ORF">HPC62_13070</name>
</gene>
<evidence type="ECO:0000256" key="4">
    <source>
        <dbReference type="SAM" id="Phobius"/>
    </source>
</evidence>
<evidence type="ECO:0000313" key="7">
    <source>
        <dbReference type="Proteomes" id="UP000505210"/>
    </source>
</evidence>
<sequence length="748" mass="82167">MFEAKLNGAADSELGYGQLFATLMRRRLLLLGVLLSTMAVSTLLSARKDATYRSSMQLLVESNYEQKANLRGAVPETLFTAPAAVEIDYATQIRLMQSPILLGRAVEALRSEYPDLGLEDLKRGLAVSRVLETEDKIETKILQVDYTSGDPLKSQRVLEVMKNVYLAYNLEQQKLRLSNGLSFIDEQLPTVREEVANAERSLEDFREGQGIIDPEQQATEFAKALNAIAEQRRAIQAEFQDSQMRFRDLQQQLARTPQGAIVASRLSQSQRFRNLLTSLQETELALAEQLVTYTDRSPTVRSLTQQLDRERALLQQEARRILGDRAELSEDKLYTEAQMGEVEMGLAGQLVATQTNLVGLQARDQSLAQAEAQLRNELNQFPQLIAEYNRLQPDITTKRETLQQLLKARQELAIEIGRGGYNWQVVEAPEQGIKTGPRVLTDLLLGTVLGLFLGAMAVFLRESMDDVIHSPEKLTETVALPPLGMVPRLPRSIVGQRWPLGGQLPLSGRSPAALPMLQAAQWPLFRESMDLVYKSLRRSSPVSALRSLAITSALANEGKTLVSIGLALSAARLHQRVLLIDANLRSPSLHHQLNLPNRQGLSTLLSGEDRQPLLHSIGANTDVLTAGPLSSDPVRLLSSDELRDWIRAFEKDYDLVILDSCAVLGVVDAIQTASLCEGVAVVARLDSVSQSSLIQAATALNGLNVIGMIANDVKGAQVAYGRPSGLGALFAESVSNRETAESAGRDAA</sequence>
<keyword evidence="4" id="KW-0472">Membrane</keyword>
<keyword evidence="7" id="KW-1185">Reference proteome</keyword>
<feature type="transmembrane region" description="Helical" evidence="4">
    <location>
        <begin position="28"/>
        <end position="46"/>
    </location>
</feature>
<dbReference type="KEGG" id="theu:HPC62_13070"/>
<proteinExistence type="predicted"/>
<dbReference type="InterPro" id="IPR050445">
    <property type="entry name" value="Bact_polysacc_biosynth/exp"/>
</dbReference>
<keyword evidence="4" id="KW-0812">Transmembrane</keyword>
<dbReference type="Pfam" id="PF01656">
    <property type="entry name" value="CbiA"/>
    <property type="match status" value="1"/>
</dbReference>
<feature type="domain" description="CobQ/CobB/MinD/ParA nucleotide binding" evidence="5">
    <location>
        <begin position="549"/>
        <end position="716"/>
    </location>
</feature>
<dbReference type="GO" id="GO:0004713">
    <property type="term" value="F:protein tyrosine kinase activity"/>
    <property type="evidence" value="ECO:0007669"/>
    <property type="project" value="TreeGrafter"/>
</dbReference>
<keyword evidence="1" id="KW-0547">Nucleotide-binding</keyword>
<dbReference type="InterPro" id="IPR005702">
    <property type="entry name" value="Wzc-like_C"/>
</dbReference>
<dbReference type="PANTHER" id="PTHR32309">
    <property type="entry name" value="TYROSINE-PROTEIN KINASE"/>
    <property type="match status" value="1"/>
</dbReference>
<dbReference type="GO" id="GO:0005886">
    <property type="term" value="C:plasma membrane"/>
    <property type="evidence" value="ECO:0007669"/>
    <property type="project" value="TreeGrafter"/>
</dbReference>
<evidence type="ECO:0000256" key="1">
    <source>
        <dbReference type="ARBA" id="ARBA00022741"/>
    </source>
</evidence>
<dbReference type="InterPro" id="IPR027417">
    <property type="entry name" value="P-loop_NTPase"/>
</dbReference>
<evidence type="ECO:0000256" key="3">
    <source>
        <dbReference type="SAM" id="Coils"/>
    </source>
</evidence>
<dbReference type="InterPro" id="IPR002586">
    <property type="entry name" value="CobQ/CobB/MinD/ParA_Nub-bd_dom"/>
</dbReference>
<accession>A0A6M8B6J4</accession>
<dbReference type="RefSeq" id="WP_172356335.1">
    <property type="nucleotide sequence ID" value="NZ_CP053661.1"/>
</dbReference>
<keyword evidence="3" id="KW-0175">Coiled coil</keyword>
<evidence type="ECO:0000313" key="6">
    <source>
        <dbReference type="EMBL" id="QKD82999.1"/>
    </source>
</evidence>
<keyword evidence="6" id="KW-0418">Kinase</keyword>
<dbReference type="CDD" id="cd05387">
    <property type="entry name" value="BY-kinase"/>
    <property type="match status" value="1"/>
</dbReference>
<keyword evidence="2" id="KW-0067">ATP-binding</keyword>
<dbReference type="EMBL" id="CP053661">
    <property type="protein sequence ID" value="QKD82999.1"/>
    <property type="molecule type" value="Genomic_DNA"/>
</dbReference>
<organism evidence="6 7">
    <name type="scientific">Thermoleptolyngbya sichuanensis A183</name>
    <dbReference type="NCBI Taxonomy" id="2737172"/>
    <lineage>
        <taxon>Bacteria</taxon>
        <taxon>Bacillati</taxon>
        <taxon>Cyanobacteriota</taxon>
        <taxon>Cyanophyceae</taxon>
        <taxon>Oculatellales</taxon>
        <taxon>Oculatellaceae</taxon>
        <taxon>Thermoleptolyngbya</taxon>
        <taxon>Thermoleptolyngbya sichuanensis</taxon>
    </lineage>
</organism>
<dbReference type="AlphaFoldDB" id="A0A6M8B6J4"/>
<protein>
    <submittedName>
        <fullName evidence="6">Polysaccharide biosynthesis tyrosine autokinase</fullName>
    </submittedName>
</protein>
<dbReference type="Proteomes" id="UP000505210">
    <property type="component" value="Chromosome"/>
</dbReference>
<keyword evidence="6" id="KW-0808">Transferase</keyword>